<dbReference type="SUPFAM" id="SSF51419">
    <property type="entry name" value="PLP-binding barrel"/>
    <property type="match status" value="1"/>
</dbReference>
<feature type="modified residue" description="N6-(pyridoxal phosphate)lysine" evidence="5 6">
    <location>
        <position position="37"/>
    </location>
</feature>
<evidence type="ECO:0000256" key="3">
    <source>
        <dbReference type="ARBA" id="ARBA00022898"/>
    </source>
</evidence>
<dbReference type="HAMAP" id="MF_01201">
    <property type="entry name" value="Ala_racemase"/>
    <property type="match status" value="1"/>
</dbReference>
<dbReference type="EMBL" id="JMIU01000001">
    <property type="protein sequence ID" value="KDN94929.1"/>
    <property type="molecule type" value="Genomic_DNA"/>
</dbReference>
<comment type="catalytic activity">
    <reaction evidence="1 5">
        <text>L-alanine = D-alanine</text>
        <dbReference type="Rhea" id="RHEA:20249"/>
        <dbReference type="ChEBI" id="CHEBI:57416"/>
        <dbReference type="ChEBI" id="CHEBI:57972"/>
        <dbReference type="EC" id="5.1.1.1"/>
    </reaction>
</comment>
<dbReference type="SMART" id="SM01005">
    <property type="entry name" value="Ala_racemase_C"/>
    <property type="match status" value="1"/>
</dbReference>
<dbReference type="InterPro" id="IPR001608">
    <property type="entry name" value="Ala_racemase_N"/>
</dbReference>
<evidence type="ECO:0000256" key="7">
    <source>
        <dbReference type="PIRSR" id="PIRSR600821-52"/>
    </source>
</evidence>
<evidence type="ECO:0000259" key="8">
    <source>
        <dbReference type="SMART" id="SM01005"/>
    </source>
</evidence>
<evidence type="ECO:0000313" key="10">
    <source>
        <dbReference type="Proteomes" id="UP000027341"/>
    </source>
</evidence>
<dbReference type="GO" id="GO:0030170">
    <property type="term" value="F:pyridoxal phosphate binding"/>
    <property type="evidence" value="ECO:0007669"/>
    <property type="project" value="UniProtKB-UniRule"/>
</dbReference>
<dbReference type="UniPathway" id="UPA00042">
    <property type="reaction ID" value="UER00497"/>
</dbReference>
<dbReference type="CDD" id="cd06827">
    <property type="entry name" value="PLPDE_III_AR_proteobact"/>
    <property type="match status" value="1"/>
</dbReference>
<feature type="binding site" evidence="5 7">
    <location>
        <position position="303"/>
    </location>
    <ligand>
        <name>substrate</name>
    </ligand>
</feature>
<reference evidence="9 10" key="1">
    <citation type="submission" date="2014-04" db="EMBL/GenBank/DDBJ databases">
        <title>Draft genome sequence of Hydrogenovibrio marinus MH-110, a model organism for aerobic H2 metabolism.</title>
        <authorList>
            <person name="Cha H.J."/>
            <person name="Jo B.H."/>
            <person name="Hwang B.H."/>
        </authorList>
    </citation>
    <scope>NUCLEOTIDE SEQUENCE [LARGE SCALE GENOMIC DNA]</scope>
    <source>
        <strain evidence="9 10">MH-110</strain>
    </source>
</reference>
<dbReference type="FunFam" id="3.20.20.10:FF:000002">
    <property type="entry name" value="Alanine racemase"/>
    <property type="match status" value="1"/>
</dbReference>
<evidence type="ECO:0000256" key="1">
    <source>
        <dbReference type="ARBA" id="ARBA00000316"/>
    </source>
</evidence>
<evidence type="ECO:0000256" key="5">
    <source>
        <dbReference type="HAMAP-Rule" id="MF_01201"/>
    </source>
</evidence>
<dbReference type="InterPro" id="IPR020622">
    <property type="entry name" value="Ala_racemase_pyridoxalP-BS"/>
</dbReference>
<comment type="pathway">
    <text evidence="5">Amino-acid biosynthesis; D-alanine biosynthesis; D-alanine from L-alanine: step 1/1.</text>
</comment>
<dbReference type="Pfam" id="PF01168">
    <property type="entry name" value="Ala_racemase_N"/>
    <property type="match status" value="1"/>
</dbReference>
<comment type="function">
    <text evidence="5">Catalyzes the interconversion of L-alanine and D-alanine. May also act on other amino acids.</text>
</comment>
<comment type="cofactor">
    <cofactor evidence="2 5 6">
        <name>pyridoxal 5'-phosphate</name>
        <dbReference type="ChEBI" id="CHEBI:597326"/>
    </cofactor>
</comment>
<feature type="domain" description="Alanine racemase C-terminal" evidence="8">
    <location>
        <begin position="234"/>
        <end position="359"/>
    </location>
</feature>
<organism evidence="9 10">
    <name type="scientific">Hydrogenovibrio marinus</name>
    <dbReference type="NCBI Taxonomy" id="28885"/>
    <lineage>
        <taxon>Bacteria</taxon>
        <taxon>Pseudomonadati</taxon>
        <taxon>Pseudomonadota</taxon>
        <taxon>Gammaproteobacteria</taxon>
        <taxon>Thiotrichales</taxon>
        <taxon>Piscirickettsiaceae</taxon>
        <taxon>Hydrogenovibrio</taxon>
    </lineage>
</organism>
<proteinExistence type="inferred from homology"/>
<evidence type="ECO:0000256" key="2">
    <source>
        <dbReference type="ARBA" id="ARBA00001933"/>
    </source>
</evidence>
<name>A0A066ZRM6_HYDMR</name>
<keyword evidence="4 5" id="KW-0413">Isomerase</keyword>
<protein>
    <recommendedName>
        <fullName evidence="5">Alanine racemase</fullName>
        <ecNumber evidence="5">5.1.1.1</ecNumber>
    </recommendedName>
</protein>
<comment type="caution">
    <text evidence="9">The sequence shown here is derived from an EMBL/GenBank/DDBJ whole genome shotgun (WGS) entry which is preliminary data.</text>
</comment>
<dbReference type="InterPro" id="IPR029066">
    <property type="entry name" value="PLP-binding_barrel"/>
</dbReference>
<dbReference type="AlphaFoldDB" id="A0A066ZRM6"/>
<dbReference type="Proteomes" id="UP000027341">
    <property type="component" value="Unassembled WGS sequence"/>
</dbReference>
<dbReference type="PRINTS" id="PR00992">
    <property type="entry name" value="ALARACEMASE"/>
</dbReference>
<gene>
    <name evidence="9" type="ORF">EI16_01035</name>
</gene>
<accession>A0A066ZRM6</accession>
<keyword evidence="10" id="KW-1185">Reference proteome</keyword>
<dbReference type="Pfam" id="PF00842">
    <property type="entry name" value="Ala_racemase_C"/>
    <property type="match status" value="1"/>
</dbReference>
<comment type="similarity">
    <text evidence="5">Belongs to the alanine racemase family.</text>
</comment>
<dbReference type="NCBIfam" id="TIGR00492">
    <property type="entry name" value="alr"/>
    <property type="match status" value="1"/>
</dbReference>
<keyword evidence="3 5" id="KW-0663">Pyridoxal phosphate</keyword>
<sequence>MTLYRPAQAIINLAALKHNLQQVRKLAPSSKVMAVIKANGYGHGIQRAANALSACDAYGVASIDEAITLRQAGFLHRIVLLEGLFSEAEVIQALNHRLDIAVHAFHQLDWLMSLDASQHISIWLKFDTGMHRLGFYPEDSDAIAERLSQLKCSTQIHLMSHFSSADTDEAFTMKQFNRLLEIDKRFQAPKSIANSAGIQRFPQTHMNWVRPGIMLYGASAGVEGSDETVNLKPAMVLKSKVMNLKWVDAGETVGYGNTWQAEQKTLLAVVAVGYGDGYPRHAPAGTPVWICGRKVPLAGRVSMDMITVDVTEIADQIRMGDEAILWGEGVTVDEVAEKCGTIGYELLCQVTPRVPRIEIEV</sequence>
<evidence type="ECO:0000313" key="9">
    <source>
        <dbReference type="EMBL" id="KDN94929.1"/>
    </source>
</evidence>
<dbReference type="InterPro" id="IPR000821">
    <property type="entry name" value="Ala_racemase"/>
</dbReference>
<dbReference type="Gene3D" id="2.40.37.10">
    <property type="entry name" value="Lyase, Ornithine Decarboxylase, Chain A, domain 1"/>
    <property type="match status" value="1"/>
</dbReference>
<dbReference type="Gene3D" id="3.20.20.10">
    <property type="entry name" value="Alanine racemase"/>
    <property type="match status" value="1"/>
</dbReference>
<dbReference type="PANTHER" id="PTHR30511:SF0">
    <property type="entry name" value="ALANINE RACEMASE, CATABOLIC-RELATED"/>
    <property type="match status" value="1"/>
</dbReference>
<feature type="active site" description="Proton acceptor; specific for D-alanine" evidence="5">
    <location>
        <position position="37"/>
    </location>
</feature>
<dbReference type="GO" id="GO:0030632">
    <property type="term" value="P:D-alanine biosynthetic process"/>
    <property type="evidence" value="ECO:0007669"/>
    <property type="project" value="UniProtKB-UniRule"/>
</dbReference>
<dbReference type="EC" id="5.1.1.1" evidence="5"/>
<feature type="active site" description="Proton acceptor; specific for L-alanine" evidence="5">
    <location>
        <position position="255"/>
    </location>
</feature>
<feature type="binding site" evidence="5 7">
    <location>
        <position position="132"/>
    </location>
    <ligand>
        <name>substrate</name>
    </ligand>
</feature>
<evidence type="ECO:0000256" key="4">
    <source>
        <dbReference type="ARBA" id="ARBA00023235"/>
    </source>
</evidence>
<dbReference type="InterPro" id="IPR009006">
    <property type="entry name" value="Ala_racemase/Decarboxylase_C"/>
</dbReference>
<dbReference type="RefSeq" id="WP_029908525.1">
    <property type="nucleotide sequence ID" value="NZ_AP020335.1"/>
</dbReference>
<dbReference type="SUPFAM" id="SSF50621">
    <property type="entry name" value="Alanine racemase C-terminal domain-like"/>
    <property type="match status" value="1"/>
</dbReference>
<dbReference type="InterPro" id="IPR011079">
    <property type="entry name" value="Ala_racemase_C"/>
</dbReference>
<evidence type="ECO:0000256" key="6">
    <source>
        <dbReference type="PIRSR" id="PIRSR600821-50"/>
    </source>
</evidence>
<dbReference type="GO" id="GO:0008784">
    <property type="term" value="F:alanine racemase activity"/>
    <property type="evidence" value="ECO:0007669"/>
    <property type="project" value="UniProtKB-UniRule"/>
</dbReference>
<dbReference type="STRING" id="28885.EI16_01035"/>
<dbReference type="GO" id="GO:0005829">
    <property type="term" value="C:cytosol"/>
    <property type="evidence" value="ECO:0007669"/>
    <property type="project" value="TreeGrafter"/>
</dbReference>
<dbReference type="PROSITE" id="PS00395">
    <property type="entry name" value="ALANINE_RACEMASE"/>
    <property type="match status" value="1"/>
</dbReference>
<dbReference type="PANTHER" id="PTHR30511">
    <property type="entry name" value="ALANINE RACEMASE"/>
    <property type="match status" value="1"/>
</dbReference>